<dbReference type="GO" id="GO:0140326">
    <property type="term" value="F:ATPase-coupled intramembrane lipid transporter activity"/>
    <property type="evidence" value="ECO:0007669"/>
    <property type="project" value="TreeGrafter"/>
</dbReference>
<proteinExistence type="predicted"/>
<name>A0A0B2UWE5_TOXCA</name>
<dbReference type="InterPro" id="IPR023298">
    <property type="entry name" value="ATPase_P-typ_TM_dom_sf"/>
</dbReference>
<keyword evidence="1" id="KW-0812">Transmembrane</keyword>
<dbReference type="GO" id="GO:0005886">
    <property type="term" value="C:plasma membrane"/>
    <property type="evidence" value="ECO:0007669"/>
    <property type="project" value="TreeGrafter"/>
</dbReference>
<sequence length="165" mass="18583">MMEGGNKGPATPVRTKVHRRLSSVFIPPHPPILQRTVTVVSNAVTPVSSKFGFRPTTLPNEREVIPNCLSEPGVRRYQLHNYLHYCSNKIATTKYNLLTFIPKNLWEQFHRVANIYFVVIACLNWIPALQAFNKYVGMIPVGIVLLLTACKVGCLLLSDGFITFE</sequence>
<organism evidence="3 4">
    <name type="scientific">Toxocara canis</name>
    <name type="common">Canine roundworm</name>
    <dbReference type="NCBI Taxonomy" id="6265"/>
    <lineage>
        <taxon>Eukaryota</taxon>
        <taxon>Metazoa</taxon>
        <taxon>Ecdysozoa</taxon>
        <taxon>Nematoda</taxon>
        <taxon>Chromadorea</taxon>
        <taxon>Rhabditida</taxon>
        <taxon>Spirurina</taxon>
        <taxon>Ascaridomorpha</taxon>
        <taxon>Ascaridoidea</taxon>
        <taxon>Toxocaridae</taxon>
        <taxon>Toxocara</taxon>
    </lineage>
</organism>
<evidence type="ECO:0000259" key="2">
    <source>
        <dbReference type="Pfam" id="PF16209"/>
    </source>
</evidence>
<reference evidence="3 4" key="1">
    <citation type="submission" date="2014-11" db="EMBL/GenBank/DDBJ databases">
        <title>Genetic blueprint of the zoonotic pathogen Toxocara canis.</title>
        <authorList>
            <person name="Zhu X.-Q."/>
            <person name="Korhonen P.K."/>
            <person name="Cai H."/>
            <person name="Young N.D."/>
            <person name="Nejsum P."/>
            <person name="von Samson-Himmelstjerna G."/>
            <person name="Boag P.R."/>
            <person name="Tan P."/>
            <person name="Li Q."/>
            <person name="Min J."/>
            <person name="Yang Y."/>
            <person name="Wang X."/>
            <person name="Fang X."/>
            <person name="Hall R.S."/>
            <person name="Hofmann A."/>
            <person name="Sternberg P.W."/>
            <person name="Jex A.R."/>
            <person name="Gasser R.B."/>
        </authorList>
    </citation>
    <scope>NUCLEOTIDE SEQUENCE [LARGE SCALE GENOMIC DNA]</scope>
    <source>
        <strain evidence="3">PN_DK_2014</strain>
    </source>
</reference>
<dbReference type="AlphaFoldDB" id="A0A0B2UWE5"/>
<accession>A0A0B2UWE5</accession>
<dbReference type="EMBL" id="JPKZ01003109">
    <property type="protein sequence ID" value="KHN73437.1"/>
    <property type="molecule type" value="Genomic_DNA"/>
</dbReference>
<dbReference type="OrthoDB" id="377733at2759"/>
<feature type="transmembrane region" description="Helical" evidence="1">
    <location>
        <begin position="138"/>
        <end position="157"/>
    </location>
</feature>
<protein>
    <submittedName>
        <fullName evidence="3">Putative phospholipid-transporting ATPase VD</fullName>
    </submittedName>
</protein>
<keyword evidence="1" id="KW-1133">Transmembrane helix</keyword>
<dbReference type="SUPFAM" id="SSF81665">
    <property type="entry name" value="Calcium ATPase, transmembrane domain M"/>
    <property type="match status" value="1"/>
</dbReference>
<dbReference type="GO" id="GO:0045332">
    <property type="term" value="P:phospholipid translocation"/>
    <property type="evidence" value="ECO:0007669"/>
    <property type="project" value="TreeGrafter"/>
</dbReference>
<dbReference type="PANTHER" id="PTHR24092:SF218">
    <property type="entry name" value="PHOSPHOLIPID-TRANSPORTING ATPASE"/>
    <property type="match status" value="1"/>
</dbReference>
<feature type="transmembrane region" description="Helical" evidence="1">
    <location>
        <begin position="113"/>
        <end position="132"/>
    </location>
</feature>
<dbReference type="OMA" id="ARFRICF"/>
<dbReference type="Proteomes" id="UP000031036">
    <property type="component" value="Unassembled WGS sequence"/>
</dbReference>
<dbReference type="STRING" id="6265.A0A0B2UWE5"/>
<gene>
    <name evidence="3" type="primary">Atp10d</name>
    <name evidence="3" type="ORF">Tcan_03090</name>
</gene>
<evidence type="ECO:0000256" key="1">
    <source>
        <dbReference type="SAM" id="Phobius"/>
    </source>
</evidence>
<keyword evidence="1" id="KW-0472">Membrane</keyword>
<dbReference type="Pfam" id="PF16209">
    <property type="entry name" value="PhoLip_ATPase_N"/>
    <property type="match status" value="1"/>
</dbReference>
<evidence type="ECO:0000313" key="4">
    <source>
        <dbReference type="Proteomes" id="UP000031036"/>
    </source>
</evidence>
<dbReference type="PANTHER" id="PTHR24092">
    <property type="entry name" value="PROBABLE PHOSPHOLIPID-TRANSPORTING ATPASE"/>
    <property type="match status" value="1"/>
</dbReference>
<dbReference type="InterPro" id="IPR032631">
    <property type="entry name" value="P-type_ATPase_N"/>
</dbReference>
<feature type="domain" description="P-type ATPase N-terminal" evidence="2">
    <location>
        <begin position="83"/>
        <end position="136"/>
    </location>
</feature>
<evidence type="ECO:0000313" key="3">
    <source>
        <dbReference type="EMBL" id="KHN73437.1"/>
    </source>
</evidence>
<comment type="caution">
    <text evidence="3">The sequence shown here is derived from an EMBL/GenBank/DDBJ whole genome shotgun (WGS) entry which is preliminary data.</text>
</comment>
<keyword evidence="4" id="KW-1185">Reference proteome</keyword>